<name>A0A5L3VRL6_LISMN</name>
<gene>
    <name evidence="1" type="ORF">ARY78_16470</name>
    <name evidence="2" type="ORF">CW845_12535</name>
    <name evidence="3" type="ORF">E5F58_00230</name>
</gene>
<evidence type="ECO:0000313" key="1">
    <source>
        <dbReference type="EMBL" id="EAC5552007.1"/>
    </source>
</evidence>
<dbReference type="EMBL" id="AABGUK010000001">
    <property type="protein sequence ID" value="EAH4240421.1"/>
    <property type="molecule type" value="Genomic_DNA"/>
</dbReference>
<dbReference type="EMBL" id="AAAIXK010000014">
    <property type="protein sequence ID" value="EAC5552007.1"/>
    <property type="molecule type" value="Genomic_DNA"/>
</dbReference>
<organism evidence="2 5">
    <name type="scientific">Listeria monocytogenes</name>
    <dbReference type="NCBI Taxonomy" id="1639"/>
    <lineage>
        <taxon>Bacteria</taxon>
        <taxon>Bacillati</taxon>
        <taxon>Bacillota</taxon>
        <taxon>Bacilli</taxon>
        <taxon>Bacillales</taxon>
        <taxon>Listeriaceae</taxon>
        <taxon>Listeria</taxon>
    </lineage>
</organism>
<dbReference type="EMBL" id="AABEKY010000007">
    <property type="protein sequence ID" value="EAG9388315.1"/>
    <property type="molecule type" value="Genomic_DNA"/>
</dbReference>
<dbReference type="RefSeq" id="WP_015970832.1">
    <property type="nucleotide sequence ID" value="NZ_CP018149.2"/>
</dbReference>
<evidence type="ECO:0000313" key="5">
    <source>
        <dbReference type="Proteomes" id="UP000522199"/>
    </source>
</evidence>
<dbReference type="Proteomes" id="UP000365297">
    <property type="component" value="Unassembled WGS sequence"/>
</dbReference>
<accession>A0A5L3VRL6</accession>
<dbReference type="Proteomes" id="UP000522199">
    <property type="component" value="Unassembled WGS sequence"/>
</dbReference>
<evidence type="ECO:0000313" key="6">
    <source>
        <dbReference type="Proteomes" id="UP000527632"/>
    </source>
</evidence>
<evidence type="ECO:0000313" key="3">
    <source>
        <dbReference type="EMBL" id="EAH4240421.1"/>
    </source>
</evidence>
<comment type="caution">
    <text evidence="2">The sequence shown here is derived from an EMBL/GenBank/DDBJ whole genome shotgun (WGS) entry which is preliminary data.</text>
</comment>
<protein>
    <submittedName>
        <fullName evidence="2">Uncharacterized protein</fullName>
    </submittedName>
</protein>
<evidence type="ECO:0000313" key="4">
    <source>
        <dbReference type="Proteomes" id="UP000365297"/>
    </source>
</evidence>
<sequence>MIKRIKDLNHLKSIHTNDKRKYKMGEKAFACTTNPLFFIAKSGEKVVTNEWFVNSTENELIFDIKRNRWVNMEMYEDGISTVTDDIYYFENDKEVTE</sequence>
<proteinExistence type="predicted"/>
<dbReference type="AlphaFoldDB" id="A0A5L3VRL6"/>
<reference evidence="1 4" key="1">
    <citation type="submission" date="2018-06" db="EMBL/GenBank/DDBJ databases">
        <authorList>
            <consortium name="GenomeTrakr: Next Generation Sequencing Network for Food Pathogen Tracability"/>
        </authorList>
    </citation>
    <scope>NUCLEOTIDE SEQUENCE [LARGE SCALE GENOMIC DNA]</scope>
    <source>
        <strain evidence="1 4">FDA00007096</strain>
        <strain evidence="3 6">LS1344</strain>
    </source>
</reference>
<reference evidence="2 5" key="2">
    <citation type="submission" date="2019-04" db="EMBL/GenBank/DDBJ databases">
        <authorList>
            <consortium name="GenomeTrakr network: Whole genome sequencing for foodborne pathogen traceback"/>
        </authorList>
    </citation>
    <scope>NUCLEOTIDE SEQUENCE [LARGE SCALE GENOMIC DNA]</scope>
    <source>
        <strain evidence="2 5">CFSAN072474</strain>
    </source>
</reference>
<dbReference type="Proteomes" id="UP000527632">
    <property type="component" value="Unassembled WGS sequence"/>
</dbReference>
<evidence type="ECO:0000313" key="2">
    <source>
        <dbReference type="EMBL" id="EAG9388315.1"/>
    </source>
</evidence>